<dbReference type="Gene3D" id="3.30.460.20">
    <property type="entry name" value="CorA soluble domain-like"/>
    <property type="match status" value="1"/>
</dbReference>
<dbReference type="Gene3D" id="1.20.58.340">
    <property type="entry name" value="Magnesium transport protein CorA, transmembrane region"/>
    <property type="match status" value="1"/>
</dbReference>
<comment type="caution">
    <text evidence="1">The sequence shown here is derived from an EMBL/GenBank/DDBJ whole genome shotgun (WGS) entry which is preliminary data.</text>
</comment>
<dbReference type="GO" id="GO:0046873">
    <property type="term" value="F:metal ion transmembrane transporter activity"/>
    <property type="evidence" value="ECO:0007669"/>
    <property type="project" value="InterPro"/>
</dbReference>
<dbReference type="GO" id="GO:0016020">
    <property type="term" value="C:membrane"/>
    <property type="evidence" value="ECO:0007669"/>
    <property type="project" value="InterPro"/>
</dbReference>
<protein>
    <submittedName>
        <fullName evidence="1">Zinc transporter</fullName>
    </submittedName>
</protein>
<accession>A0A7Y9W5Q9</accession>
<dbReference type="InterPro" id="IPR002523">
    <property type="entry name" value="MgTranspt_CorA/ZnTranspt_ZntB"/>
</dbReference>
<dbReference type="Proteomes" id="UP000572540">
    <property type="component" value="Unassembled WGS sequence"/>
</dbReference>
<sequence>MATELLPVQNADHFPLDRGYLFSVNGVGREIDANTAIEWLKRRDDTSREFIWLHFHDIPTVLEGWPLQHVQLPEAFGDTLKEGSSSTRITHVYQTLIAVLNDVEYDLERKTSLKVATLWVNVGVHCLISVRNSPLRSVNQLRLAVEAGETFRSPMALLIHLRQEQADVLIDIVRMAAQAANDVDETLLAGRLPTRSGLGGIRRDLVRVRRLLAPEPAALFRLVNRPPHWVVEEDAQLLRQSAEEFSLTLLSSRCC</sequence>
<dbReference type="RefSeq" id="WP_257031622.1">
    <property type="nucleotide sequence ID" value="NZ_JACCAU010000001.1"/>
</dbReference>
<dbReference type="Pfam" id="PF01544">
    <property type="entry name" value="CorA"/>
    <property type="match status" value="1"/>
</dbReference>
<dbReference type="EMBL" id="JACCAU010000001">
    <property type="protein sequence ID" value="NYH14093.1"/>
    <property type="molecule type" value="Genomic_DNA"/>
</dbReference>
<evidence type="ECO:0000313" key="1">
    <source>
        <dbReference type="EMBL" id="NYH14093.1"/>
    </source>
</evidence>
<evidence type="ECO:0000313" key="2">
    <source>
        <dbReference type="Proteomes" id="UP000572540"/>
    </source>
</evidence>
<gene>
    <name evidence="1" type="ORF">GGD41_001321</name>
</gene>
<proteinExistence type="predicted"/>
<name>A0A7Y9W5Q9_9BURK</name>
<reference evidence="1 2" key="1">
    <citation type="submission" date="2020-07" db="EMBL/GenBank/DDBJ databases">
        <title>Exploring microbial biodiversity for novel pathways involved in the catabolism of aromatic compounds derived from lignin.</title>
        <authorList>
            <person name="Elkins J."/>
        </authorList>
    </citation>
    <scope>NUCLEOTIDE SEQUENCE [LARGE SCALE GENOMIC DNA]</scope>
    <source>
        <strain evidence="1 2">H2C3B</strain>
    </source>
</reference>
<dbReference type="InterPro" id="IPR045861">
    <property type="entry name" value="CorA_cytoplasmic_dom"/>
</dbReference>
<dbReference type="SUPFAM" id="SSF143865">
    <property type="entry name" value="CorA soluble domain-like"/>
    <property type="match status" value="1"/>
</dbReference>
<organism evidence="1 2">
    <name type="scientific">Paraburkholderia bryophila</name>
    <dbReference type="NCBI Taxonomy" id="420952"/>
    <lineage>
        <taxon>Bacteria</taxon>
        <taxon>Pseudomonadati</taxon>
        <taxon>Pseudomonadota</taxon>
        <taxon>Betaproteobacteria</taxon>
        <taxon>Burkholderiales</taxon>
        <taxon>Burkholderiaceae</taxon>
        <taxon>Paraburkholderia</taxon>
    </lineage>
</organism>
<dbReference type="AlphaFoldDB" id="A0A7Y9W5Q9"/>